<sequence>MQVELIDQASTKEAGGKPAYRRRRPMKEDVDGGRQSARRLVMVGFGLFTPKAPAQRKQTEPDSLSCSTRRYGEKKEELDSHGVSLSLPFPNRREFRIRDQTPRAKRNRAAPQAREARGRAFDPYGQRAARAWPSPAPTTACILSRDRSKIASSPRLSPYRPPPPACCTGAPPAREEREQMDLRTRQVLCPCTQTGRLIPRPARAAALQRALAERDARTHVCQPLQPPARALKSSHGAADKRCICRPEGGRDKDEEKR</sequence>
<accession>A0A834ZXG8</accession>
<dbReference type="AlphaFoldDB" id="A0A834ZXG8"/>
<feature type="region of interest" description="Disordered" evidence="1">
    <location>
        <begin position="1"/>
        <end position="35"/>
    </location>
</feature>
<reference evidence="2" key="1">
    <citation type="submission" date="2020-07" db="EMBL/GenBank/DDBJ databases">
        <title>Genome sequence and genetic diversity analysis of an under-domesticated orphan crop, white fonio (Digitaria exilis).</title>
        <authorList>
            <person name="Bennetzen J.L."/>
            <person name="Chen S."/>
            <person name="Ma X."/>
            <person name="Wang X."/>
            <person name="Yssel A.E.J."/>
            <person name="Chaluvadi S.R."/>
            <person name="Johnson M."/>
            <person name="Gangashetty P."/>
            <person name="Hamidou F."/>
            <person name="Sanogo M.D."/>
            <person name="Zwaenepoel A."/>
            <person name="Wallace J."/>
            <person name="Van De Peer Y."/>
            <person name="Van Deynze A."/>
        </authorList>
    </citation>
    <scope>NUCLEOTIDE SEQUENCE</scope>
    <source>
        <tissue evidence="2">Leaves</tissue>
    </source>
</reference>
<feature type="region of interest" description="Disordered" evidence="1">
    <location>
        <begin position="48"/>
        <end position="117"/>
    </location>
</feature>
<proteinExistence type="predicted"/>
<feature type="compositionally biased region" description="Basic and acidic residues" evidence="1">
    <location>
        <begin position="91"/>
        <end position="102"/>
    </location>
</feature>
<organism evidence="2 3">
    <name type="scientific">Digitaria exilis</name>
    <dbReference type="NCBI Taxonomy" id="1010633"/>
    <lineage>
        <taxon>Eukaryota</taxon>
        <taxon>Viridiplantae</taxon>
        <taxon>Streptophyta</taxon>
        <taxon>Embryophyta</taxon>
        <taxon>Tracheophyta</taxon>
        <taxon>Spermatophyta</taxon>
        <taxon>Magnoliopsida</taxon>
        <taxon>Liliopsida</taxon>
        <taxon>Poales</taxon>
        <taxon>Poaceae</taxon>
        <taxon>PACMAD clade</taxon>
        <taxon>Panicoideae</taxon>
        <taxon>Panicodae</taxon>
        <taxon>Paniceae</taxon>
        <taxon>Anthephorinae</taxon>
        <taxon>Digitaria</taxon>
    </lineage>
</organism>
<evidence type="ECO:0000313" key="3">
    <source>
        <dbReference type="Proteomes" id="UP000636709"/>
    </source>
</evidence>
<protein>
    <submittedName>
        <fullName evidence="2">Uncharacterized protein</fullName>
    </submittedName>
</protein>
<feature type="compositionally biased region" description="Basic and acidic residues" evidence="1">
    <location>
        <begin position="237"/>
        <end position="257"/>
    </location>
</feature>
<gene>
    <name evidence="2" type="ORF">HU200_065830</name>
</gene>
<evidence type="ECO:0000256" key="1">
    <source>
        <dbReference type="SAM" id="MobiDB-lite"/>
    </source>
</evidence>
<dbReference type="EMBL" id="JACEFO010002894">
    <property type="protein sequence ID" value="KAF8646472.1"/>
    <property type="molecule type" value="Genomic_DNA"/>
</dbReference>
<dbReference type="Proteomes" id="UP000636709">
    <property type="component" value="Unassembled WGS sequence"/>
</dbReference>
<feature type="region of interest" description="Disordered" evidence="1">
    <location>
        <begin position="150"/>
        <end position="172"/>
    </location>
</feature>
<name>A0A834ZXG8_9POAL</name>
<comment type="caution">
    <text evidence="2">The sequence shown here is derived from an EMBL/GenBank/DDBJ whole genome shotgun (WGS) entry which is preliminary data.</text>
</comment>
<evidence type="ECO:0000313" key="2">
    <source>
        <dbReference type="EMBL" id="KAF8646472.1"/>
    </source>
</evidence>
<keyword evidence="3" id="KW-1185">Reference proteome</keyword>
<feature type="compositionally biased region" description="Basic and acidic residues" evidence="1">
    <location>
        <begin position="70"/>
        <end position="80"/>
    </location>
</feature>
<feature type="region of interest" description="Disordered" evidence="1">
    <location>
        <begin position="222"/>
        <end position="257"/>
    </location>
</feature>